<feature type="domain" description="HD" evidence="1">
    <location>
        <begin position="21"/>
        <end position="103"/>
    </location>
</feature>
<dbReference type="EMBL" id="QZKU01000143">
    <property type="protein sequence ID" value="RJP14523.1"/>
    <property type="molecule type" value="Genomic_DNA"/>
</dbReference>
<dbReference type="SUPFAM" id="SSF109604">
    <property type="entry name" value="HD-domain/PDEase-like"/>
    <property type="match status" value="1"/>
</dbReference>
<evidence type="ECO:0000259" key="1">
    <source>
        <dbReference type="Pfam" id="PF01966"/>
    </source>
</evidence>
<dbReference type="NCBIfam" id="TIGR00277">
    <property type="entry name" value="HDIG"/>
    <property type="match status" value="1"/>
</dbReference>
<organism evidence="2 3">
    <name type="scientific">Abyssobacteria bacterium (strain SURF_5)</name>
    <dbReference type="NCBI Taxonomy" id="2093360"/>
    <lineage>
        <taxon>Bacteria</taxon>
        <taxon>Pseudomonadati</taxon>
        <taxon>Candidatus Hydrogenedentota</taxon>
        <taxon>Candidatus Abyssobacteria</taxon>
    </lineage>
</organism>
<gene>
    <name evidence="2" type="ORF">C4520_21195</name>
</gene>
<dbReference type="InterPro" id="IPR006674">
    <property type="entry name" value="HD_domain"/>
</dbReference>
<evidence type="ECO:0000313" key="2">
    <source>
        <dbReference type="EMBL" id="RJP14523.1"/>
    </source>
</evidence>
<dbReference type="AlphaFoldDB" id="A0A3A4MWG6"/>
<dbReference type="Proteomes" id="UP000265882">
    <property type="component" value="Unassembled WGS sequence"/>
</dbReference>
<evidence type="ECO:0000313" key="3">
    <source>
        <dbReference type="Proteomes" id="UP000265882"/>
    </source>
</evidence>
<name>A0A3A4MWG6_ABYX5</name>
<accession>A0A3A4MWG6</accession>
<comment type="caution">
    <text evidence="2">The sequence shown here is derived from an EMBL/GenBank/DDBJ whole genome shotgun (WGS) entry which is preliminary data.</text>
</comment>
<dbReference type="Pfam" id="PF01966">
    <property type="entry name" value="HD"/>
    <property type="match status" value="1"/>
</dbReference>
<dbReference type="PANTHER" id="PTHR38659">
    <property type="entry name" value="METAL-DEPENDENT PHOSPHOHYDROLASE"/>
    <property type="match status" value="1"/>
</dbReference>
<proteinExistence type="predicted"/>
<dbReference type="PANTHER" id="PTHR38659:SF1">
    <property type="entry name" value="METAL DEPENDENT PHOSPHOHYDROLASE"/>
    <property type="match status" value="1"/>
</dbReference>
<reference evidence="2 3" key="1">
    <citation type="journal article" date="2017" name="ISME J.">
        <title>Energy and carbon metabolisms in a deep terrestrial subsurface fluid microbial community.</title>
        <authorList>
            <person name="Momper L."/>
            <person name="Jungbluth S.P."/>
            <person name="Lee M.D."/>
            <person name="Amend J.P."/>
        </authorList>
    </citation>
    <scope>NUCLEOTIDE SEQUENCE [LARGE SCALE GENOMIC DNA]</scope>
    <source>
        <strain evidence="2">SURF_5</strain>
    </source>
</reference>
<protein>
    <submittedName>
        <fullName evidence="2">HDIG domain-containing protein</fullName>
    </submittedName>
</protein>
<dbReference type="Gene3D" id="1.10.3210.10">
    <property type="entry name" value="Hypothetical protein af1432"/>
    <property type="match status" value="1"/>
</dbReference>
<dbReference type="InterPro" id="IPR006675">
    <property type="entry name" value="HDIG_dom"/>
</dbReference>
<sequence length="181" mass="20354">MTREEALALVNGKVRTKNLRKHMFATEACMRALAGRLGGDRERWAMAGLLHDLDYDETVNDFSRHGYATCEYLRGTDVPADILDAIMAHTGHTPARTQMDMVLYAVDPLTGFLVAAALMHPSKKIADVDVAFAMNRFKEKRFAAGANRDQMKKCEEFGLRLEEFIRICLEAMQKVSQELGL</sequence>